<evidence type="ECO:0000313" key="4">
    <source>
        <dbReference type="EMBL" id="CAF3954037.1"/>
    </source>
</evidence>
<evidence type="ECO:0000313" key="3">
    <source>
        <dbReference type="EMBL" id="CAF1490053.1"/>
    </source>
</evidence>
<evidence type="ECO:0000313" key="5">
    <source>
        <dbReference type="Proteomes" id="UP000663834"/>
    </source>
</evidence>
<sequence length="675" mass="76886">MDLELTCLNVSASLPTIPTINNVTNIYSHSYYNPNGKSIFQLISSALTRSTFSTADVQSFLKLITSGDIKSLDVSSIVKLKPVTSIIIYTSVALALCVVLSVIFCIISCSNCCKREYNETHTRKKNRTCSKQRFCVVFILLIGLIVIGQMLFLTYQVNNAKLFLDDSIKEINQEIYPKEVSIYLEHILRQLEKLDQYLIRADSIVIKASQSLLVKAFNQIILEEYFFDDIRQSVNYSEVHIKELEELINQEKHLLPEVIVLFQGIKTDSREMINYLKIAFQEPCDYANGNDTDIIKIVIHGLDLVHQQMRKLIDTIDNDVLSQITPWQNAMLLNKNLEDKVRWYVRLVTTILIVLIIIVGLIPIVLLIIIITCRVCHRRKHVALLKHSKNNNQPNGCRIQSQSSIEEEKSVANTESSNGSSGVVPCWIRIAFIPIMIILILIVLVTGVFHGIDLLAQGACLTVHNDQPFLVSFFIEQLSGNNLNYLVIDGLDVQTMFTNIIDDCRNHIHFSKYFFKNHLIRLENDIDQAMNRLNEKIFDKFNITIGCVDFGSALNRLATFSVAINSIRIQKKVQDIENNLKTIETQINKILTIIPILPASVVNQTVHDFTDYLQRVLESTFDMCPLPLAIIYQTDMLICHKFATAINGLWLGLSLYMFFITFGLCLCGLCIYKRT</sequence>
<dbReference type="AlphaFoldDB" id="A0A815SFR7"/>
<reference evidence="3" key="1">
    <citation type="submission" date="2021-02" db="EMBL/GenBank/DDBJ databases">
        <authorList>
            <person name="Nowell W R."/>
        </authorList>
    </citation>
    <scope>NUCLEOTIDE SEQUENCE</scope>
</reference>
<dbReference type="EMBL" id="CAJOBH010003480">
    <property type="protein sequence ID" value="CAF3954037.1"/>
    <property type="molecule type" value="Genomic_DNA"/>
</dbReference>
<comment type="caution">
    <text evidence="3">The sequence shown here is derived from an EMBL/GenBank/DDBJ whole genome shotgun (WGS) entry which is preliminary data.</text>
</comment>
<dbReference type="Proteomes" id="UP000681967">
    <property type="component" value="Unassembled WGS sequence"/>
</dbReference>
<protein>
    <submittedName>
        <fullName evidence="3">Uncharacterized protein</fullName>
    </submittedName>
</protein>
<keyword evidence="1" id="KW-1133">Transmembrane helix</keyword>
<proteinExistence type="predicted"/>
<evidence type="ECO:0000256" key="1">
    <source>
        <dbReference type="SAM" id="Phobius"/>
    </source>
</evidence>
<gene>
    <name evidence="4" type="ORF">BYL167_LOCUS11176</name>
    <name evidence="2" type="ORF">CJN711_LOCUS25681</name>
    <name evidence="3" type="ORF">KQP761_LOCUS14044</name>
</gene>
<feature type="transmembrane region" description="Helical" evidence="1">
    <location>
        <begin position="430"/>
        <end position="452"/>
    </location>
</feature>
<keyword evidence="1" id="KW-0472">Membrane</keyword>
<dbReference type="EMBL" id="CAJNOV010011960">
    <property type="protein sequence ID" value="CAF1471466.1"/>
    <property type="molecule type" value="Genomic_DNA"/>
</dbReference>
<feature type="transmembrane region" description="Helical" evidence="1">
    <location>
        <begin position="86"/>
        <end position="113"/>
    </location>
</feature>
<dbReference type="Proteomes" id="UP000663834">
    <property type="component" value="Unassembled WGS sequence"/>
</dbReference>
<name>A0A815SFR7_9BILA</name>
<feature type="transmembrane region" description="Helical" evidence="1">
    <location>
        <begin position="649"/>
        <end position="672"/>
    </location>
</feature>
<evidence type="ECO:0000313" key="2">
    <source>
        <dbReference type="EMBL" id="CAF1471466.1"/>
    </source>
</evidence>
<feature type="transmembrane region" description="Helical" evidence="1">
    <location>
        <begin position="134"/>
        <end position="155"/>
    </location>
</feature>
<keyword evidence="1" id="KW-0812">Transmembrane</keyword>
<dbReference type="OrthoDB" id="10058974at2759"/>
<organism evidence="3 5">
    <name type="scientific">Rotaria magnacalcarata</name>
    <dbReference type="NCBI Taxonomy" id="392030"/>
    <lineage>
        <taxon>Eukaryota</taxon>
        <taxon>Metazoa</taxon>
        <taxon>Spiralia</taxon>
        <taxon>Gnathifera</taxon>
        <taxon>Rotifera</taxon>
        <taxon>Eurotatoria</taxon>
        <taxon>Bdelloidea</taxon>
        <taxon>Philodinida</taxon>
        <taxon>Philodinidae</taxon>
        <taxon>Rotaria</taxon>
    </lineage>
</organism>
<dbReference type="EMBL" id="CAJNOW010006589">
    <property type="protein sequence ID" value="CAF1490053.1"/>
    <property type="molecule type" value="Genomic_DNA"/>
</dbReference>
<accession>A0A815SFR7</accession>
<dbReference type="Proteomes" id="UP000663855">
    <property type="component" value="Unassembled WGS sequence"/>
</dbReference>
<feature type="transmembrane region" description="Helical" evidence="1">
    <location>
        <begin position="343"/>
        <end position="371"/>
    </location>
</feature>